<sequence length="96" mass="10241">MIAPPSPVRSAAVPVPKSRKSSWGTGSGVGDCASAAVQQNETSIQQADRKNRCNMICAPGCANSTCYTISAMIRSAIYNRYADFAERIDHSFGAIR</sequence>
<evidence type="ECO:0000313" key="2">
    <source>
        <dbReference type="EMBL" id="AVP98747.1"/>
    </source>
</evidence>
<gene>
    <name evidence="2" type="ORF">C7S18_16815</name>
</gene>
<evidence type="ECO:0000313" key="3">
    <source>
        <dbReference type="Proteomes" id="UP000241074"/>
    </source>
</evidence>
<feature type="region of interest" description="Disordered" evidence="1">
    <location>
        <begin position="1"/>
        <end position="28"/>
    </location>
</feature>
<protein>
    <submittedName>
        <fullName evidence="2">Uncharacterized protein</fullName>
    </submittedName>
</protein>
<organism evidence="2 3">
    <name type="scientific">Ahniella affigens</name>
    <dbReference type="NCBI Taxonomy" id="2021234"/>
    <lineage>
        <taxon>Bacteria</taxon>
        <taxon>Pseudomonadati</taxon>
        <taxon>Pseudomonadota</taxon>
        <taxon>Gammaproteobacteria</taxon>
        <taxon>Lysobacterales</taxon>
        <taxon>Rhodanobacteraceae</taxon>
        <taxon>Ahniella</taxon>
    </lineage>
</organism>
<proteinExistence type="predicted"/>
<name>A0A2P1PV69_9GAMM</name>
<reference evidence="2 3" key="2">
    <citation type="submission" date="2018-03" db="EMBL/GenBank/DDBJ databases">
        <authorList>
            <person name="Keele B.F."/>
        </authorList>
    </citation>
    <scope>NUCLEOTIDE SEQUENCE [LARGE SCALE GENOMIC DNA]</scope>
    <source>
        <strain evidence="2 3">D13</strain>
    </source>
</reference>
<keyword evidence="3" id="KW-1185">Reference proteome</keyword>
<dbReference type="Proteomes" id="UP000241074">
    <property type="component" value="Chromosome"/>
</dbReference>
<dbReference type="KEGG" id="xba:C7S18_16815"/>
<dbReference type="AlphaFoldDB" id="A0A2P1PV69"/>
<dbReference type="EMBL" id="CP027860">
    <property type="protein sequence ID" value="AVP98747.1"/>
    <property type="molecule type" value="Genomic_DNA"/>
</dbReference>
<accession>A0A2P1PV69</accession>
<reference evidence="2 3" key="1">
    <citation type="submission" date="2018-03" db="EMBL/GenBank/DDBJ databases">
        <title>Ahniella affigens gen. nov., sp. nov., a gammaproteobacterium isolated from sandy soil near a stream.</title>
        <authorList>
            <person name="Ko Y."/>
            <person name="Kim J.-H."/>
        </authorList>
    </citation>
    <scope>NUCLEOTIDE SEQUENCE [LARGE SCALE GENOMIC DNA]</scope>
    <source>
        <strain evidence="2 3">D13</strain>
    </source>
</reference>
<evidence type="ECO:0000256" key="1">
    <source>
        <dbReference type="SAM" id="MobiDB-lite"/>
    </source>
</evidence>